<name>A0A167D9V2_9GAMM</name>
<organism evidence="1 2">
    <name type="scientific">Pseudoalteromonas luteoviolacea DSM 6061</name>
    <dbReference type="NCBI Taxonomy" id="1365250"/>
    <lineage>
        <taxon>Bacteria</taxon>
        <taxon>Pseudomonadati</taxon>
        <taxon>Pseudomonadota</taxon>
        <taxon>Gammaproteobacteria</taxon>
        <taxon>Alteromonadales</taxon>
        <taxon>Pseudoalteromonadaceae</taxon>
        <taxon>Pseudoalteromonas</taxon>
    </lineage>
</organism>
<evidence type="ECO:0000313" key="2">
    <source>
        <dbReference type="Proteomes" id="UP000076643"/>
    </source>
</evidence>
<reference evidence="1 2" key="1">
    <citation type="submission" date="2013-07" db="EMBL/GenBank/DDBJ databases">
        <title>Comparative Genomic and Metabolomic Analysis of Twelve Strains of Pseudoalteromonas luteoviolacea.</title>
        <authorList>
            <person name="Vynne N.G."/>
            <person name="Mansson M."/>
            <person name="Gram L."/>
        </authorList>
    </citation>
    <scope>NUCLEOTIDE SEQUENCE [LARGE SCALE GENOMIC DNA]</scope>
    <source>
        <strain evidence="1 2">DSM 6061</strain>
    </source>
</reference>
<sequence length="83" mass="9376">MLRIVVNHEVCDCFKSFDGFCAENSLSSPLIDEFADHLWKWPFIDSPDQFTPWEPSKPYIVNYGIGDEANSELKFCGRASGGV</sequence>
<accession>A0A167D9V2</accession>
<proteinExistence type="predicted"/>
<comment type="caution">
    <text evidence="1">The sequence shown here is derived from an EMBL/GenBank/DDBJ whole genome shotgun (WGS) entry which is preliminary data.</text>
</comment>
<gene>
    <name evidence="1" type="ORF">N475_06050</name>
</gene>
<evidence type="ECO:0000313" key="1">
    <source>
        <dbReference type="EMBL" id="KZN48588.1"/>
    </source>
</evidence>
<dbReference type="AlphaFoldDB" id="A0A167D9V2"/>
<keyword evidence="2" id="KW-1185">Reference proteome</keyword>
<dbReference type="RefSeq" id="WP_063359721.1">
    <property type="nucleotide sequence ID" value="NZ_AQHB01000041.1"/>
</dbReference>
<dbReference type="EMBL" id="AUYB01000002">
    <property type="protein sequence ID" value="KZN48588.1"/>
    <property type="molecule type" value="Genomic_DNA"/>
</dbReference>
<dbReference type="Proteomes" id="UP000076643">
    <property type="component" value="Unassembled WGS sequence"/>
</dbReference>
<protein>
    <submittedName>
        <fullName evidence="1">Uncharacterized protein</fullName>
    </submittedName>
</protein>